<comment type="cofactor">
    <cofactor evidence="4">
        <name>Mg(2+)</name>
        <dbReference type="ChEBI" id="CHEBI:18420"/>
    </cofactor>
</comment>
<dbReference type="NCBIfam" id="TIGR00685">
    <property type="entry name" value="T6PP"/>
    <property type="match status" value="1"/>
</dbReference>
<accession>A0A1F6D9F6</accession>
<comment type="similarity">
    <text evidence="2 4">Belongs to the trehalose phosphatase family.</text>
</comment>
<dbReference type="InterPro" id="IPR044651">
    <property type="entry name" value="OTSB-like"/>
</dbReference>
<dbReference type="GO" id="GO:0004805">
    <property type="term" value="F:trehalose-phosphatase activity"/>
    <property type="evidence" value="ECO:0007669"/>
    <property type="project" value="UniProtKB-EC"/>
</dbReference>
<dbReference type="Pfam" id="PF02358">
    <property type="entry name" value="Trehalose_PPase"/>
    <property type="match status" value="1"/>
</dbReference>
<dbReference type="InterPro" id="IPR006379">
    <property type="entry name" value="HAD-SF_hydro_IIB"/>
</dbReference>
<evidence type="ECO:0000313" key="6">
    <source>
        <dbReference type="Proteomes" id="UP000177958"/>
    </source>
</evidence>
<dbReference type="UniPathway" id="UPA00299"/>
<dbReference type="InterPro" id="IPR003337">
    <property type="entry name" value="Trehalose_PPase"/>
</dbReference>
<organism evidence="5 6">
    <name type="scientific">Candidatus Kaiserbacteria bacterium RIFCSPHIGHO2_01_FULL_55_17</name>
    <dbReference type="NCBI Taxonomy" id="1798484"/>
    <lineage>
        <taxon>Bacteria</taxon>
        <taxon>Candidatus Kaiseribacteriota</taxon>
    </lineage>
</organism>
<comment type="pathway">
    <text evidence="1 4">Glycan biosynthesis; trehalose biosynthesis.</text>
</comment>
<evidence type="ECO:0000313" key="5">
    <source>
        <dbReference type="EMBL" id="OGG58068.1"/>
    </source>
</evidence>
<evidence type="ECO:0000256" key="1">
    <source>
        <dbReference type="ARBA" id="ARBA00005199"/>
    </source>
</evidence>
<dbReference type="Gene3D" id="3.40.50.1000">
    <property type="entry name" value="HAD superfamily/HAD-like"/>
    <property type="match status" value="1"/>
</dbReference>
<name>A0A1F6D9F6_9BACT</name>
<keyword evidence="4" id="KW-0460">Magnesium</keyword>
<dbReference type="AlphaFoldDB" id="A0A1F6D9F6"/>
<dbReference type="PANTHER" id="PTHR43768:SF3">
    <property type="entry name" value="TREHALOSE 6-PHOSPHATE PHOSPHATASE"/>
    <property type="match status" value="1"/>
</dbReference>
<keyword evidence="4" id="KW-0479">Metal-binding</keyword>
<evidence type="ECO:0000256" key="3">
    <source>
        <dbReference type="ARBA" id="ARBA00022801"/>
    </source>
</evidence>
<dbReference type="GO" id="GO:0005992">
    <property type="term" value="P:trehalose biosynthetic process"/>
    <property type="evidence" value="ECO:0007669"/>
    <property type="project" value="UniProtKB-UniPathway"/>
</dbReference>
<protein>
    <recommendedName>
        <fullName evidence="4">Trehalose 6-phosphate phosphatase</fullName>
        <ecNumber evidence="4">3.1.3.12</ecNumber>
    </recommendedName>
</protein>
<dbReference type="GO" id="GO:0046872">
    <property type="term" value="F:metal ion binding"/>
    <property type="evidence" value="ECO:0007669"/>
    <property type="project" value="UniProtKB-KW"/>
</dbReference>
<evidence type="ECO:0000256" key="4">
    <source>
        <dbReference type="RuleBase" id="RU361117"/>
    </source>
</evidence>
<evidence type="ECO:0000256" key="2">
    <source>
        <dbReference type="ARBA" id="ARBA00008770"/>
    </source>
</evidence>
<proteinExistence type="inferred from homology"/>
<keyword evidence="3 4" id="KW-0378">Hydrolase</keyword>
<dbReference type="InterPro" id="IPR036412">
    <property type="entry name" value="HAD-like_sf"/>
</dbReference>
<dbReference type="Gene3D" id="3.30.70.1020">
    <property type="entry name" value="Trehalose-6-phosphate phosphatase related protein, domain 2"/>
    <property type="match status" value="1"/>
</dbReference>
<dbReference type="Proteomes" id="UP000177958">
    <property type="component" value="Unassembled WGS sequence"/>
</dbReference>
<comment type="caution">
    <text evidence="5">The sequence shown here is derived from an EMBL/GenBank/DDBJ whole genome shotgun (WGS) entry which is preliminary data.</text>
</comment>
<gene>
    <name evidence="5" type="ORF">A2853_01105</name>
</gene>
<dbReference type="InterPro" id="IPR023214">
    <property type="entry name" value="HAD_sf"/>
</dbReference>
<dbReference type="EMBL" id="MFKX01000007">
    <property type="protein sequence ID" value="OGG58068.1"/>
    <property type="molecule type" value="Genomic_DNA"/>
</dbReference>
<reference evidence="5 6" key="1">
    <citation type="journal article" date="2016" name="Nat. Commun.">
        <title>Thousands of microbial genomes shed light on interconnected biogeochemical processes in an aquifer system.</title>
        <authorList>
            <person name="Anantharaman K."/>
            <person name="Brown C.T."/>
            <person name="Hug L.A."/>
            <person name="Sharon I."/>
            <person name="Castelle C.J."/>
            <person name="Probst A.J."/>
            <person name="Thomas B.C."/>
            <person name="Singh A."/>
            <person name="Wilkins M.J."/>
            <person name="Karaoz U."/>
            <person name="Brodie E.L."/>
            <person name="Williams K.H."/>
            <person name="Hubbard S.S."/>
            <person name="Banfield J.F."/>
        </authorList>
    </citation>
    <scope>NUCLEOTIDE SEQUENCE [LARGE SCALE GENOMIC DNA]</scope>
</reference>
<comment type="catalytic activity">
    <reaction evidence="4">
        <text>alpha,alpha-trehalose 6-phosphate + H2O = alpha,alpha-trehalose + phosphate</text>
        <dbReference type="Rhea" id="RHEA:23420"/>
        <dbReference type="ChEBI" id="CHEBI:15377"/>
        <dbReference type="ChEBI" id="CHEBI:16551"/>
        <dbReference type="ChEBI" id="CHEBI:43474"/>
        <dbReference type="ChEBI" id="CHEBI:58429"/>
        <dbReference type="EC" id="3.1.3.12"/>
    </reaction>
</comment>
<dbReference type="EC" id="3.1.3.12" evidence="4"/>
<comment type="function">
    <text evidence="4">Removes the phosphate from trehalose 6-phosphate to produce free trehalose.</text>
</comment>
<dbReference type="NCBIfam" id="TIGR01484">
    <property type="entry name" value="HAD-SF-IIB"/>
    <property type="match status" value="1"/>
</dbReference>
<sequence>MKDAFKDIAKIRKEIAARGAVVLLDFDGTLAPTVSHPDNAKMGTRMRRALSACARRFPTAVITGRSLTDVIPRVRTPGVSFAGNHGLEWVVKGKHATAVSGATAAFALKRAERSLRAIAKRYHGAWVENKTHSISLHYRKVEGSERPALVRAARRAVRLAGGRHLRIVSGAYVLNVLPNIGRNKGTAAHMLHVRLRATKRAVPIFIGDDVTDEDAFGALRSGITIIVGLRKRTKARYRLQSIRAVEKFLLFLSAL</sequence>
<dbReference type="PANTHER" id="PTHR43768">
    <property type="entry name" value="TREHALOSE 6-PHOSPHATE PHOSPHATASE"/>
    <property type="match status" value="1"/>
</dbReference>
<dbReference type="SUPFAM" id="SSF56784">
    <property type="entry name" value="HAD-like"/>
    <property type="match status" value="1"/>
</dbReference>